<protein>
    <submittedName>
        <fullName evidence="2">Uncharacterized protein</fullName>
    </submittedName>
</protein>
<sequence length="89" mass="9473">MFFANQDVQCERGVSFACGENNSLAAGAYLPAGSEITRRAARGARGSPCLLGLLSTPSSRVWISSSERQENLDKHNALSSTANANKRPC</sequence>
<proteinExistence type="predicted"/>
<name>A0AAE0ZE16_9GAST</name>
<gene>
    <name evidence="2" type="ORF">RRG08_042455</name>
</gene>
<dbReference type="Proteomes" id="UP001283361">
    <property type="component" value="Unassembled WGS sequence"/>
</dbReference>
<evidence type="ECO:0000313" key="2">
    <source>
        <dbReference type="EMBL" id="KAK3766677.1"/>
    </source>
</evidence>
<dbReference type="EMBL" id="JAWDGP010004208">
    <property type="protein sequence ID" value="KAK3766677.1"/>
    <property type="molecule type" value="Genomic_DNA"/>
</dbReference>
<accession>A0AAE0ZE16</accession>
<comment type="caution">
    <text evidence="2">The sequence shown here is derived from an EMBL/GenBank/DDBJ whole genome shotgun (WGS) entry which is preliminary data.</text>
</comment>
<feature type="compositionally biased region" description="Basic and acidic residues" evidence="1">
    <location>
        <begin position="67"/>
        <end position="76"/>
    </location>
</feature>
<feature type="region of interest" description="Disordered" evidence="1">
    <location>
        <begin position="65"/>
        <end position="89"/>
    </location>
</feature>
<dbReference type="AlphaFoldDB" id="A0AAE0ZE16"/>
<evidence type="ECO:0000313" key="3">
    <source>
        <dbReference type="Proteomes" id="UP001283361"/>
    </source>
</evidence>
<evidence type="ECO:0000256" key="1">
    <source>
        <dbReference type="SAM" id="MobiDB-lite"/>
    </source>
</evidence>
<feature type="compositionally biased region" description="Polar residues" evidence="1">
    <location>
        <begin position="77"/>
        <end position="89"/>
    </location>
</feature>
<reference evidence="2" key="1">
    <citation type="journal article" date="2023" name="G3 (Bethesda)">
        <title>A reference genome for the long-term kleptoplast-retaining sea slug Elysia crispata morphotype clarki.</title>
        <authorList>
            <person name="Eastman K.E."/>
            <person name="Pendleton A.L."/>
            <person name="Shaikh M.A."/>
            <person name="Suttiyut T."/>
            <person name="Ogas R."/>
            <person name="Tomko P."/>
            <person name="Gavelis G."/>
            <person name="Widhalm J.R."/>
            <person name="Wisecaver J.H."/>
        </authorList>
    </citation>
    <scope>NUCLEOTIDE SEQUENCE</scope>
    <source>
        <strain evidence="2">ECLA1</strain>
    </source>
</reference>
<keyword evidence="3" id="KW-1185">Reference proteome</keyword>
<organism evidence="2 3">
    <name type="scientific">Elysia crispata</name>
    <name type="common">lettuce slug</name>
    <dbReference type="NCBI Taxonomy" id="231223"/>
    <lineage>
        <taxon>Eukaryota</taxon>
        <taxon>Metazoa</taxon>
        <taxon>Spiralia</taxon>
        <taxon>Lophotrochozoa</taxon>
        <taxon>Mollusca</taxon>
        <taxon>Gastropoda</taxon>
        <taxon>Heterobranchia</taxon>
        <taxon>Euthyneura</taxon>
        <taxon>Panpulmonata</taxon>
        <taxon>Sacoglossa</taxon>
        <taxon>Placobranchoidea</taxon>
        <taxon>Plakobranchidae</taxon>
        <taxon>Elysia</taxon>
    </lineage>
</organism>